<protein>
    <submittedName>
        <fullName evidence="2">Uncharacterized protein</fullName>
    </submittedName>
</protein>
<feature type="region of interest" description="Disordered" evidence="1">
    <location>
        <begin position="1"/>
        <end position="41"/>
    </location>
</feature>
<name>A0A0L8HYS7_OCTBM</name>
<dbReference type="EMBL" id="KQ416979">
    <property type="protein sequence ID" value="KOF94336.1"/>
    <property type="molecule type" value="Genomic_DNA"/>
</dbReference>
<evidence type="ECO:0000256" key="1">
    <source>
        <dbReference type="SAM" id="MobiDB-lite"/>
    </source>
</evidence>
<dbReference type="AlphaFoldDB" id="A0A0L8HYS7"/>
<organism evidence="2">
    <name type="scientific">Octopus bimaculoides</name>
    <name type="common">California two-spotted octopus</name>
    <dbReference type="NCBI Taxonomy" id="37653"/>
    <lineage>
        <taxon>Eukaryota</taxon>
        <taxon>Metazoa</taxon>
        <taxon>Spiralia</taxon>
        <taxon>Lophotrochozoa</taxon>
        <taxon>Mollusca</taxon>
        <taxon>Cephalopoda</taxon>
        <taxon>Coleoidea</taxon>
        <taxon>Octopodiformes</taxon>
        <taxon>Octopoda</taxon>
        <taxon>Incirrata</taxon>
        <taxon>Octopodidae</taxon>
        <taxon>Octopus</taxon>
    </lineage>
</organism>
<proteinExistence type="predicted"/>
<evidence type="ECO:0000313" key="2">
    <source>
        <dbReference type="EMBL" id="KOF94336.1"/>
    </source>
</evidence>
<sequence length="41" mass="4848">MFVTHGRQYHMMSVRIASKNKVKSSPKEHKKDTLETHTKYS</sequence>
<gene>
    <name evidence="2" type="ORF">OCBIM_22001990mg</name>
</gene>
<feature type="compositionally biased region" description="Basic and acidic residues" evidence="1">
    <location>
        <begin position="25"/>
        <end position="41"/>
    </location>
</feature>
<accession>A0A0L8HYS7</accession>
<reference evidence="2" key="1">
    <citation type="submission" date="2015-07" db="EMBL/GenBank/DDBJ databases">
        <title>MeaNS - Measles Nucleotide Surveillance Program.</title>
        <authorList>
            <person name="Tran T."/>
            <person name="Druce J."/>
        </authorList>
    </citation>
    <scope>NUCLEOTIDE SEQUENCE</scope>
    <source>
        <strain evidence="2">UCB-OBI-ISO-001</strain>
        <tissue evidence="2">Gonad</tissue>
    </source>
</reference>